<proteinExistence type="predicted"/>
<keyword evidence="1" id="KW-1133">Transmembrane helix</keyword>
<name>A0A0S3PWJ1_9BRAD</name>
<evidence type="ECO:0000313" key="2">
    <source>
        <dbReference type="EMBL" id="BAT60259.1"/>
    </source>
</evidence>
<keyword evidence="3" id="KW-1185">Reference proteome</keyword>
<accession>A0A0S3PWJ1</accession>
<gene>
    <name evidence="2" type="ORF">GJW-30_1_02795</name>
</gene>
<sequence length="130" mass="13668">MNAAMTSAATLRGQADDFEWFNAWWDQARSVAPRVVVPAVALSPSIAKLQSAGQKLAASTRAALIARDVADIEIVRDRLFAGMGGTYMRVKGSDAPRIAKSTGPILIATVLGGFIVAISSAAAAFMKFAR</sequence>
<feature type="transmembrane region" description="Helical" evidence="1">
    <location>
        <begin position="105"/>
        <end position="126"/>
    </location>
</feature>
<dbReference type="Proteomes" id="UP000236884">
    <property type="component" value="Chromosome"/>
</dbReference>
<dbReference type="RefSeq" id="WP_130364480.1">
    <property type="nucleotide sequence ID" value="NZ_AP014946.1"/>
</dbReference>
<evidence type="ECO:0000256" key="1">
    <source>
        <dbReference type="SAM" id="Phobius"/>
    </source>
</evidence>
<organism evidence="2 3">
    <name type="scientific">Variibacter gotjawalensis</name>
    <dbReference type="NCBI Taxonomy" id="1333996"/>
    <lineage>
        <taxon>Bacteria</taxon>
        <taxon>Pseudomonadati</taxon>
        <taxon>Pseudomonadota</taxon>
        <taxon>Alphaproteobacteria</taxon>
        <taxon>Hyphomicrobiales</taxon>
        <taxon>Nitrobacteraceae</taxon>
        <taxon>Variibacter</taxon>
    </lineage>
</organism>
<evidence type="ECO:0000313" key="3">
    <source>
        <dbReference type="Proteomes" id="UP000236884"/>
    </source>
</evidence>
<dbReference type="EMBL" id="AP014946">
    <property type="protein sequence ID" value="BAT60259.1"/>
    <property type="molecule type" value="Genomic_DNA"/>
</dbReference>
<dbReference type="AlphaFoldDB" id="A0A0S3PWJ1"/>
<reference evidence="2 3" key="1">
    <citation type="submission" date="2015-08" db="EMBL/GenBank/DDBJ databases">
        <title>Investigation of the bacterial diversity of lava forest soil.</title>
        <authorList>
            <person name="Lee J.S."/>
        </authorList>
    </citation>
    <scope>NUCLEOTIDE SEQUENCE [LARGE SCALE GENOMIC DNA]</scope>
    <source>
        <strain evidence="2 3">GJW-30</strain>
    </source>
</reference>
<dbReference type="KEGG" id="vgo:GJW-30_1_02795"/>
<protein>
    <submittedName>
        <fullName evidence="2">Uncharacterized protein</fullName>
    </submittedName>
</protein>
<keyword evidence="1" id="KW-0472">Membrane</keyword>
<keyword evidence="1" id="KW-0812">Transmembrane</keyword>